<feature type="transmembrane region" description="Helical" evidence="2">
    <location>
        <begin position="450"/>
        <end position="467"/>
    </location>
</feature>
<evidence type="ECO:0000313" key="3">
    <source>
        <dbReference type="EMBL" id="GAA1090020.1"/>
    </source>
</evidence>
<evidence type="ECO:0000256" key="2">
    <source>
        <dbReference type="SAM" id="Phobius"/>
    </source>
</evidence>
<evidence type="ECO:0000256" key="1">
    <source>
        <dbReference type="SAM" id="MobiDB-lite"/>
    </source>
</evidence>
<evidence type="ECO:0000313" key="4">
    <source>
        <dbReference type="Proteomes" id="UP001499987"/>
    </source>
</evidence>
<accession>A0ABN1TKP4</accession>
<feature type="transmembrane region" description="Helical" evidence="2">
    <location>
        <begin position="289"/>
        <end position="306"/>
    </location>
</feature>
<keyword evidence="4" id="KW-1185">Reference proteome</keyword>
<dbReference type="EMBL" id="BAAALD010000034">
    <property type="protein sequence ID" value="GAA1090020.1"/>
    <property type="molecule type" value="Genomic_DNA"/>
</dbReference>
<feature type="region of interest" description="Disordered" evidence="1">
    <location>
        <begin position="1"/>
        <end position="52"/>
    </location>
</feature>
<feature type="transmembrane region" description="Helical" evidence="2">
    <location>
        <begin position="313"/>
        <end position="337"/>
    </location>
</feature>
<name>A0ABN1TKP4_9ACTN</name>
<feature type="compositionally biased region" description="Pro residues" evidence="1">
    <location>
        <begin position="24"/>
        <end position="37"/>
    </location>
</feature>
<dbReference type="RefSeq" id="WP_344624754.1">
    <property type="nucleotide sequence ID" value="NZ_BAAALD010000034.1"/>
</dbReference>
<sequence>MASSEPEPGSGESASGGSGHGEPPEPVPPGGPPPAQGPGPSSDRPTVAAGGGPDEVAALKARLAALEATTPPHKREHHRWRTSGAVVLIVIASLLSMLSVMAVWTANFVGDTDRYVQTVAPLATEPDVQDAITNRVTKVVLDQIDVDALVKQLSDTAAQQGVPENLSNLIGNLSGPIKSGLTDLISSTVHKVVTSDQFATIWVDANRLIHSTLDKALTGKGGGTVKLENNQVSIDLAPVIAKVKTQLVDSGLSVASKIPDVHTNFVIFSSKDVGKIRTYFRLLEIMGNWLPILTVIVAAGGVFLAVNRRRALIGAAIGIAIAMLLIGVVLTIFRAYYLDHLPPGANQAAAGTVYDTLIRFMRASIRAIGAVAVVTAVGAFLIGPSKPAVAVRTACRRIIGSLRDALYSLGMKLGPVGPFVHRWKRWIGVVVLLIGALILATWSYPTWAVVLWITFFVALGFAIREFLDTGPEGDRAAPPARTGGPPPATA</sequence>
<dbReference type="Proteomes" id="UP001499987">
    <property type="component" value="Unassembled WGS sequence"/>
</dbReference>
<protein>
    <recommendedName>
        <fullName evidence="5">Integral membrane protein</fullName>
    </recommendedName>
</protein>
<keyword evidence="2" id="KW-1133">Transmembrane helix</keyword>
<keyword evidence="2" id="KW-0472">Membrane</keyword>
<gene>
    <name evidence="3" type="ORF">GCM10009663_37200</name>
</gene>
<feature type="compositionally biased region" description="Low complexity" evidence="1">
    <location>
        <begin position="1"/>
        <end position="13"/>
    </location>
</feature>
<feature type="transmembrane region" description="Helical" evidence="2">
    <location>
        <begin position="426"/>
        <end position="444"/>
    </location>
</feature>
<feature type="transmembrane region" description="Helical" evidence="2">
    <location>
        <begin position="363"/>
        <end position="382"/>
    </location>
</feature>
<reference evidence="3 4" key="1">
    <citation type="journal article" date="2019" name="Int. J. Syst. Evol. Microbiol.">
        <title>The Global Catalogue of Microorganisms (GCM) 10K type strain sequencing project: providing services to taxonomists for standard genome sequencing and annotation.</title>
        <authorList>
            <consortium name="The Broad Institute Genomics Platform"/>
            <consortium name="The Broad Institute Genome Sequencing Center for Infectious Disease"/>
            <person name="Wu L."/>
            <person name="Ma J."/>
        </authorList>
    </citation>
    <scope>NUCLEOTIDE SEQUENCE [LARGE SCALE GENOMIC DNA]</scope>
    <source>
        <strain evidence="3 4">JCM 13002</strain>
    </source>
</reference>
<evidence type="ECO:0008006" key="5">
    <source>
        <dbReference type="Google" id="ProtNLM"/>
    </source>
</evidence>
<keyword evidence="2" id="KW-0812">Transmembrane</keyword>
<comment type="caution">
    <text evidence="3">The sequence shown here is derived from an EMBL/GenBank/DDBJ whole genome shotgun (WGS) entry which is preliminary data.</text>
</comment>
<organism evidence="3 4">
    <name type="scientific">Kitasatospora arboriphila</name>
    <dbReference type="NCBI Taxonomy" id="258052"/>
    <lineage>
        <taxon>Bacteria</taxon>
        <taxon>Bacillati</taxon>
        <taxon>Actinomycetota</taxon>
        <taxon>Actinomycetes</taxon>
        <taxon>Kitasatosporales</taxon>
        <taxon>Streptomycetaceae</taxon>
        <taxon>Kitasatospora</taxon>
    </lineage>
</organism>
<proteinExistence type="predicted"/>
<feature type="transmembrane region" description="Helical" evidence="2">
    <location>
        <begin position="84"/>
        <end position="106"/>
    </location>
</feature>